<evidence type="ECO:0000313" key="1">
    <source>
        <dbReference type="EMBL" id="JAI05179.1"/>
    </source>
</evidence>
<dbReference type="EMBL" id="GBXM01003399">
    <property type="protein sequence ID" value="JAI05179.1"/>
    <property type="molecule type" value="Transcribed_RNA"/>
</dbReference>
<protein>
    <submittedName>
        <fullName evidence="1">Uncharacterized protein</fullName>
    </submittedName>
</protein>
<reference evidence="1" key="1">
    <citation type="submission" date="2014-11" db="EMBL/GenBank/DDBJ databases">
        <authorList>
            <person name="Amaro Gonzalez C."/>
        </authorList>
    </citation>
    <scope>NUCLEOTIDE SEQUENCE</scope>
</reference>
<name>A0A0E9XU09_ANGAN</name>
<sequence length="13" mass="1523">MLTYSTLPRSKLI</sequence>
<reference evidence="1" key="2">
    <citation type="journal article" date="2015" name="Fish Shellfish Immunol.">
        <title>Early steps in the European eel (Anguilla anguilla)-Vibrio vulnificus interaction in the gills: Role of the RtxA13 toxin.</title>
        <authorList>
            <person name="Callol A."/>
            <person name="Pajuelo D."/>
            <person name="Ebbesson L."/>
            <person name="Teles M."/>
            <person name="MacKenzie S."/>
            <person name="Amaro C."/>
        </authorList>
    </citation>
    <scope>NUCLEOTIDE SEQUENCE</scope>
</reference>
<proteinExistence type="predicted"/>
<accession>A0A0E9XU09</accession>
<organism evidence="1">
    <name type="scientific">Anguilla anguilla</name>
    <name type="common">European freshwater eel</name>
    <name type="synonym">Muraena anguilla</name>
    <dbReference type="NCBI Taxonomy" id="7936"/>
    <lineage>
        <taxon>Eukaryota</taxon>
        <taxon>Metazoa</taxon>
        <taxon>Chordata</taxon>
        <taxon>Craniata</taxon>
        <taxon>Vertebrata</taxon>
        <taxon>Euteleostomi</taxon>
        <taxon>Actinopterygii</taxon>
        <taxon>Neopterygii</taxon>
        <taxon>Teleostei</taxon>
        <taxon>Anguilliformes</taxon>
        <taxon>Anguillidae</taxon>
        <taxon>Anguilla</taxon>
    </lineage>
</organism>